<reference evidence="1" key="1">
    <citation type="submission" date="2021-03" db="EMBL/GenBank/DDBJ databases">
        <title>Pengzhenrongella sicca gen. nov., sp. nov., a new member of suborder Micrococcineae isolated from High-Arctic tundra soil.</title>
        <authorList>
            <person name="Peng F."/>
        </authorList>
    </citation>
    <scope>NUCLEOTIDE SEQUENCE</scope>
    <source>
        <strain evidence="1">LRZ-2</strain>
    </source>
</reference>
<name>A0A8A4ZM77_9MICO</name>
<dbReference type="InterPro" id="IPR005288">
    <property type="entry name" value="NadB"/>
</dbReference>
<dbReference type="PANTHER" id="PTHR42716:SF1">
    <property type="entry name" value="SLL0471 PROTEIN"/>
    <property type="match status" value="1"/>
</dbReference>
<evidence type="ECO:0000313" key="2">
    <source>
        <dbReference type="Proteomes" id="UP000663937"/>
    </source>
</evidence>
<dbReference type="AlphaFoldDB" id="A0A8A4ZM77"/>
<sequence>MTSSTRPADLVVIGGGLGGVAAALTAARLGQQVVLTEEYAMLGGQLTSQAVPPDEHPWIESDLASPSYRALRAGIRDRYRRAYPLTLAAAADPELNPGLGFVSRVCAEPTAGAAVIEEMLAPLVASGRLEVLLGWRPVAADVDGARVRSVTLRRGADGAERTLEGALFVDATERGDLLPLTGTEHVVGAESADRTGELHAPAVADPFDQQAISWCFAVEYRPGEDHTIDRPAGYASWTEHVDAFWPGPQLSWEDIEPITLERRTRPMFAGPTDEPRVEDLWHYRRMLARTQFAPGFLPHDVSLVNWPQIDYWRAPLLGVSPAEQEAALDGARDLSLSFLHWMQTEAPRHDGGTGYPGLKPRGDLLGSPDHLAVAPYIRESRRIEALFTVTEGHIGREMRGEGVAAAQFDDSVGTGYYRIDLHPSSSGRTYVDIACLPFQIPLGALVPRRMTNLLPANKNIGTTHITNGAYRLHPVEWSIGEAVGALAVECRRTGSTPQALAASAEGVADLQRLLGGTLGVTLRWPREIRDWSPVQDHVATETAVV</sequence>
<dbReference type="InterPro" id="IPR036188">
    <property type="entry name" value="FAD/NAD-bd_sf"/>
</dbReference>
<dbReference type="KEGG" id="psic:J4E96_18160"/>
<dbReference type="Gene3D" id="3.40.50.720">
    <property type="entry name" value="NAD(P)-binding Rossmann-like Domain"/>
    <property type="match status" value="1"/>
</dbReference>
<dbReference type="Pfam" id="PF12831">
    <property type="entry name" value="FAD_oxidored"/>
    <property type="match status" value="1"/>
</dbReference>
<dbReference type="EMBL" id="CP071868">
    <property type="protein sequence ID" value="QTE31627.1"/>
    <property type="molecule type" value="Genomic_DNA"/>
</dbReference>
<proteinExistence type="predicted"/>
<dbReference type="GO" id="GO:0009435">
    <property type="term" value="P:NAD+ biosynthetic process"/>
    <property type="evidence" value="ECO:0007669"/>
    <property type="project" value="InterPro"/>
</dbReference>
<protein>
    <submittedName>
        <fullName evidence="1">FAD-dependent oxidoreductase</fullName>
    </submittedName>
</protein>
<dbReference type="GO" id="GO:0008734">
    <property type="term" value="F:L-aspartate oxidase activity"/>
    <property type="evidence" value="ECO:0007669"/>
    <property type="project" value="InterPro"/>
</dbReference>
<accession>A0A8A4ZM77</accession>
<dbReference type="PANTHER" id="PTHR42716">
    <property type="entry name" value="L-ASPARTATE OXIDASE"/>
    <property type="match status" value="1"/>
</dbReference>
<dbReference type="Proteomes" id="UP000663937">
    <property type="component" value="Chromosome"/>
</dbReference>
<dbReference type="SUPFAM" id="SSF51905">
    <property type="entry name" value="FAD/NAD(P)-binding domain"/>
    <property type="match status" value="1"/>
</dbReference>
<evidence type="ECO:0000313" key="1">
    <source>
        <dbReference type="EMBL" id="QTE31627.1"/>
    </source>
</evidence>
<keyword evidence="2" id="KW-1185">Reference proteome</keyword>
<gene>
    <name evidence="1" type="ORF">J4E96_18160</name>
</gene>
<organism evidence="1 2">
    <name type="scientific">Pengzhenrongella sicca</name>
    <dbReference type="NCBI Taxonomy" id="2819238"/>
    <lineage>
        <taxon>Bacteria</taxon>
        <taxon>Bacillati</taxon>
        <taxon>Actinomycetota</taxon>
        <taxon>Actinomycetes</taxon>
        <taxon>Micrococcales</taxon>
        <taxon>Pengzhenrongella</taxon>
    </lineage>
</organism>